<reference evidence="2" key="1">
    <citation type="submission" date="2021-06" db="EMBL/GenBank/DDBJ databases">
        <authorList>
            <person name="Kallberg Y."/>
            <person name="Tangrot J."/>
            <person name="Rosling A."/>
        </authorList>
    </citation>
    <scope>NUCLEOTIDE SEQUENCE</scope>
    <source>
        <strain evidence="2">FL130A</strain>
    </source>
</reference>
<gene>
    <name evidence="2" type="ORF">ALEPTO_LOCUS14244</name>
</gene>
<feature type="region of interest" description="Disordered" evidence="1">
    <location>
        <begin position="15"/>
        <end position="40"/>
    </location>
</feature>
<feature type="non-terminal residue" evidence="2">
    <location>
        <position position="1"/>
    </location>
</feature>
<organism evidence="2 3">
    <name type="scientific">Ambispora leptoticha</name>
    <dbReference type="NCBI Taxonomy" id="144679"/>
    <lineage>
        <taxon>Eukaryota</taxon>
        <taxon>Fungi</taxon>
        <taxon>Fungi incertae sedis</taxon>
        <taxon>Mucoromycota</taxon>
        <taxon>Glomeromycotina</taxon>
        <taxon>Glomeromycetes</taxon>
        <taxon>Archaeosporales</taxon>
        <taxon>Ambisporaceae</taxon>
        <taxon>Ambispora</taxon>
    </lineage>
</organism>
<comment type="caution">
    <text evidence="2">The sequence shown here is derived from an EMBL/GenBank/DDBJ whole genome shotgun (WGS) entry which is preliminary data.</text>
</comment>
<feature type="compositionally biased region" description="Polar residues" evidence="1">
    <location>
        <begin position="15"/>
        <end position="29"/>
    </location>
</feature>
<dbReference type="Proteomes" id="UP000789508">
    <property type="component" value="Unassembled WGS sequence"/>
</dbReference>
<protein>
    <submittedName>
        <fullName evidence="2">4255_t:CDS:1</fullName>
    </submittedName>
</protein>
<accession>A0A9N9JCK6</accession>
<sequence>TPITKYTRDFFAKVNSSTGSGGSKDSVNVGSVDGTLNAGK</sequence>
<dbReference type="EMBL" id="CAJVPS010053643">
    <property type="protein sequence ID" value="CAG8772896.1"/>
    <property type="molecule type" value="Genomic_DNA"/>
</dbReference>
<evidence type="ECO:0000313" key="2">
    <source>
        <dbReference type="EMBL" id="CAG8772896.1"/>
    </source>
</evidence>
<evidence type="ECO:0000256" key="1">
    <source>
        <dbReference type="SAM" id="MobiDB-lite"/>
    </source>
</evidence>
<proteinExistence type="predicted"/>
<dbReference type="AlphaFoldDB" id="A0A9N9JCK6"/>
<keyword evidence="3" id="KW-1185">Reference proteome</keyword>
<name>A0A9N9JCK6_9GLOM</name>
<evidence type="ECO:0000313" key="3">
    <source>
        <dbReference type="Proteomes" id="UP000789508"/>
    </source>
</evidence>